<dbReference type="GO" id="GO:0019629">
    <property type="term" value="P:propionate catabolic process, 2-methylcitrate cycle"/>
    <property type="evidence" value="ECO:0007669"/>
    <property type="project" value="InterPro"/>
</dbReference>
<evidence type="ECO:0000256" key="9">
    <source>
        <dbReference type="RuleBase" id="RU361121"/>
    </source>
</evidence>
<dbReference type="InterPro" id="IPR040442">
    <property type="entry name" value="Pyrv_kinase-like_dom_sf"/>
</dbReference>
<dbReference type="FunFam" id="3.20.20.60:FF:000009">
    <property type="entry name" value="2-methylisocitrate lyase"/>
    <property type="match status" value="1"/>
</dbReference>
<evidence type="ECO:0000256" key="1">
    <source>
        <dbReference type="ARBA" id="ARBA00001050"/>
    </source>
</evidence>
<keyword evidence="4" id="KW-0479">Metal-binding</keyword>
<dbReference type="InterPro" id="IPR015813">
    <property type="entry name" value="Pyrv/PenolPyrv_kinase-like_dom"/>
</dbReference>
<dbReference type="NCBIfam" id="TIGR02317">
    <property type="entry name" value="prpB"/>
    <property type="match status" value="1"/>
</dbReference>
<dbReference type="InterPro" id="IPR039556">
    <property type="entry name" value="ICL/PEPM"/>
</dbReference>
<dbReference type="GO" id="GO:0046872">
    <property type="term" value="F:metal ion binding"/>
    <property type="evidence" value="ECO:0007669"/>
    <property type="project" value="UniProtKB-KW"/>
</dbReference>
<dbReference type="Proteomes" id="UP000198346">
    <property type="component" value="Unassembled WGS sequence"/>
</dbReference>
<evidence type="ECO:0000256" key="7">
    <source>
        <dbReference type="ARBA" id="ARBA00044762"/>
    </source>
</evidence>
<dbReference type="RefSeq" id="WP_089413075.1">
    <property type="nucleotide sequence ID" value="NZ_FZQA01000007.1"/>
</dbReference>
<dbReference type="EMBL" id="FZQA01000007">
    <property type="protein sequence ID" value="SNT75279.1"/>
    <property type="molecule type" value="Genomic_DNA"/>
</dbReference>
<dbReference type="InterPro" id="IPR018523">
    <property type="entry name" value="Isocitrate_lyase_ph_CS"/>
</dbReference>
<comment type="function">
    <text evidence="8">Involved in the catabolism of short chain fatty acids (SCFA) via the 2-methylcitrate cycle I (propionate degradation route). Catalyzes the thermodynamically favored C-C bond cleavage of (2R,3S)-2-methylisocitrate to yield pyruvate and succinate via an alpha-carboxy-carbanion intermediate.</text>
</comment>
<protein>
    <recommendedName>
        <fullName evidence="9">Methylisocitrate lyase</fullName>
        <ecNumber evidence="9">4.1.3.30</ecNumber>
    </recommendedName>
</protein>
<comment type="function">
    <text evidence="9">Catalyzes the thermodynamically favored C-C bond cleavage of (2R,3S)-2-methylisocitrate to yield pyruvate and succinate.</text>
</comment>
<dbReference type="PROSITE" id="PS00161">
    <property type="entry name" value="ISOCITRATE_LYASE"/>
    <property type="match status" value="1"/>
</dbReference>
<dbReference type="PANTHER" id="PTHR42905:SF5">
    <property type="entry name" value="CARBOXYVINYL-CARBOXYPHOSPHONATE PHOSPHORYLMUTASE, CHLOROPLASTIC"/>
    <property type="match status" value="1"/>
</dbReference>
<dbReference type="SUPFAM" id="SSF51621">
    <property type="entry name" value="Phosphoenolpyruvate/pyruvate domain"/>
    <property type="match status" value="1"/>
</dbReference>
<comment type="similarity">
    <text evidence="3 9">Belongs to the isocitrate lyase/PEP mutase superfamily. Methylisocitrate lyase family.</text>
</comment>
<sequence length="303" mass="33592">MLFTKKNPAEKRADFRAKLKSGALLQFPGAFNPLCAQMIERKGFDGVYISGAVMSADLCLPDIGLATLTEFAERGHQIARVTDLPAVIDVDTGFGEPMMAARTIRTMEEMGLSGCHIEDQVMPKRCGHLDGKEVVETGVMVQRVKAAVDARRDANFVVIARSDARAVEGLDKAVDRMKAYVDAGADMIFPEAMQNEKEFEAVRKAISVPLLANMTEFGKSRLLNKKELENLGFNIVIYPVTTLRLAMYGAGKGLDAILRDGDQNGVLDIMQHRRDLYDLLRYEDYNQFDQSIFNFEVGDTPKG</sequence>
<name>A0A239PY94_9PROT</name>
<organism evidence="10 11">
    <name type="scientific">Amphiplicatus metriothermophilus</name>
    <dbReference type="NCBI Taxonomy" id="1519374"/>
    <lineage>
        <taxon>Bacteria</taxon>
        <taxon>Pseudomonadati</taxon>
        <taxon>Pseudomonadota</taxon>
        <taxon>Alphaproteobacteria</taxon>
        <taxon>Parvularculales</taxon>
        <taxon>Parvularculaceae</taxon>
        <taxon>Amphiplicatus</taxon>
    </lineage>
</organism>
<evidence type="ECO:0000256" key="5">
    <source>
        <dbReference type="ARBA" id="ARBA00022842"/>
    </source>
</evidence>
<comment type="pathway">
    <text evidence="9">Organic acid metabolism; propanoate degradation.</text>
</comment>
<comment type="cofactor">
    <cofactor evidence="2">
        <name>Mg(2+)</name>
        <dbReference type="ChEBI" id="CHEBI:18420"/>
    </cofactor>
</comment>
<evidence type="ECO:0000256" key="6">
    <source>
        <dbReference type="ARBA" id="ARBA00023239"/>
    </source>
</evidence>
<comment type="subunit">
    <text evidence="7">Homotetramer; dimer of dimers.</text>
</comment>
<dbReference type="InterPro" id="IPR012695">
    <property type="entry name" value="PrpB"/>
</dbReference>
<dbReference type="CDD" id="cd00377">
    <property type="entry name" value="ICL_PEPM"/>
    <property type="match status" value="1"/>
</dbReference>
<dbReference type="Gene3D" id="3.20.20.60">
    <property type="entry name" value="Phosphoenolpyruvate-binding domains"/>
    <property type="match status" value="1"/>
</dbReference>
<evidence type="ECO:0000256" key="3">
    <source>
        <dbReference type="ARBA" id="ARBA00009282"/>
    </source>
</evidence>
<keyword evidence="11" id="KW-1185">Reference proteome</keyword>
<dbReference type="OrthoDB" id="8629576at2"/>
<keyword evidence="6 9" id="KW-0456">Lyase</keyword>
<dbReference type="UniPathway" id="UPA00946"/>
<dbReference type="Pfam" id="PF13714">
    <property type="entry name" value="PEP_mutase"/>
    <property type="match status" value="1"/>
</dbReference>
<keyword evidence="5" id="KW-0460">Magnesium</keyword>
<accession>A0A239PY94</accession>
<dbReference type="AlphaFoldDB" id="A0A239PY94"/>
<evidence type="ECO:0000256" key="4">
    <source>
        <dbReference type="ARBA" id="ARBA00022723"/>
    </source>
</evidence>
<evidence type="ECO:0000313" key="10">
    <source>
        <dbReference type="EMBL" id="SNT75279.1"/>
    </source>
</evidence>
<comment type="catalytic activity">
    <reaction evidence="1 9">
        <text>(2S,3R)-3-hydroxybutane-1,2,3-tricarboxylate = pyruvate + succinate</text>
        <dbReference type="Rhea" id="RHEA:16809"/>
        <dbReference type="ChEBI" id="CHEBI:15361"/>
        <dbReference type="ChEBI" id="CHEBI:30031"/>
        <dbReference type="ChEBI" id="CHEBI:57429"/>
        <dbReference type="EC" id="4.1.3.30"/>
    </reaction>
</comment>
<gene>
    <name evidence="10" type="ORF">SAMN06297382_2648</name>
</gene>
<reference evidence="10 11" key="1">
    <citation type="submission" date="2017-07" db="EMBL/GenBank/DDBJ databases">
        <authorList>
            <person name="Sun Z.S."/>
            <person name="Albrecht U."/>
            <person name="Echele G."/>
            <person name="Lee C.C."/>
        </authorList>
    </citation>
    <scope>NUCLEOTIDE SEQUENCE [LARGE SCALE GENOMIC DNA]</scope>
    <source>
        <strain evidence="10 11">CGMCC 1.12710</strain>
    </source>
</reference>
<dbReference type="PANTHER" id="PTHR42905">
    <property type="entry name" value="PHOSPHOENOLPYRUVATE CARBOXYLASE"/>
    <property type="match status" value="1"/>
</dbReference>
<dbReference type="GO" id="GO:0046421">
    <property type="term" value="F:methylisocitrate lyase activity"/>
    <property type="evidence" value="ECO:0007669"/>
    <property type="project" value="UniProtKB-EC"/>
</dbReference>
<proteinExistence type="inferred from homology"/>
<evidence type="ECO:0000256" key="2">
    <source>
        <dbReference type="ARBA" id="ARBA00001946"/>
    </source>
</evidence>
<evidence type="ECO:0000313" key="11">
    <source>
        <dbReference type="Proteomes" id="UP000198346"/>
    </source>
</evidence>
<evidence type="ECO:0000256" key="8">
    <source>
        <dbReference type="ARBA" id="ARBA00057039"/>
    </source>
</evidence>
<dbReference type="EC" id="4.1.3.30" evidence="9"/>